<dbReference type="InterPro" id="IPR017918">
    <property type="entry name" value="N-reg_PII_CS"/>
</dbReference>
<dbReference type="AlphaFoldDB" id="A0A0E3LDV9"/>
<accession>A0A0E3LDV9</accession>
<sequence length="139" mass="15502">MKIILKAGNFENREVSMKEVTAVVRPNKMSTTKDALDKIGFPAMTAIPVLGKGKQRGISGELNFYIQPRLLAKRYSTGMKYIPKRLLSIVVNDEDVDLVVKTIIEVNQTAQIGDGRIFVEPIDDVIRIRTGEKGELSLK</sequence>
<name>A0A0E3LDV9_9EURY</name>
<dbReference type="PROSITE" id="PS51343">
    <property type="entry name" value="PII_GLNB_DOM"/>
    <property type="match status" value="1"/>
</dbReference>
<dbReference type="HOGENOM" id="CLU_082268_0_1_2"/>
<reference evidence="2 3" key="1">
    <citation type="submission" date="2014-07" db="EMBL/GenBank/DDBJ databases">
        <title>Methanogenic archaea and the global carbon cycle.</title>
        <authorList>
            <person name="Henriksen J.R."/>
            <person name="Luke J."/>
            <person name="Reinhart S."/>
            <person name="Benedict M.N."/>
            <person name="Youngblut N.D."/>
            <person name="Metcalf M.E."/>
            <person name="Whitaker R.J."/>
            <person name="Metcalf W.W."/>
        </authorList>
    </citation>
    <scope>NUCLEOTIDE SEQUENCE [LARGE SCALE GENOMIC DNA]</scope>
    <source>
        <strain evidence="2 3">C2J</strain>
    </source>
</reference>
<gene>
    <name evidence="2" type="ORF">MSSAC_3361</name>
</gene>
<evidence type="ECO:0000313" key="2">
    <source>
        <dbReference type="EMBL" id="AKB37951.1"/>
    </source>
</evidence>
<dbReference type="GO" id="GO:0006808">
    <property type="term" value="P:regulation of nitrogen utilization"/>
    <property type="evidence" value="ECO:0007669"/>
    <property type="project" value="InterPro"/>
</dbReference>
<dbReference type="EMBL" id="CP009508">
    <property type="protein sequence ID" value="AKB37951.1"/>
    <property type="molecule type" value="Genomic_DNA"/>
</dbReference>
<comment type="similarity">
    <text evidence="1">Belongs to the P(II) protein family.</text>
</comment>
<dbReference type="PATRIC" id="fig|1434118.4.peg.4340"/>
<dbReference type="SUPFAM" id="SSF54913">
    <property type="entry name" value="GlnB-like"/>
    <property type="match status" value="1"/>
</dbReference>
<dbReference type="KEGG" id="msj:MSSAC_3361"/>
<dbReference type="Gene3D" id="3.30.70.120">
    <property type="match status" value="1"/>
</dbReference>
<dbReference type="InterPro" id="IPR015867">
    <property type="entry name" value="N-reg_PII/ATP_PRibTrfase_C"/>
</dbReference>
<evidence type="ECO:0000313" key="3">
    <source>
        <dbReference type="Proteomes" id="UP000033123"/>
    </source>
</evidence>
<dbReference type="SMART" id="SM00938">
    <property type="entry name" value="P-II"/>
    <property type="match status" value="1"/>
</dbReference>
<dbReference type="PANTHER" id="PTHR30115:SF11">
    <property type="entry name" value="NITROGEN REGULATORY PROTEIN P-II HOMOLOG"/>
    <property type="match status" value="1"/>
</dbReference>
<organism evidence="2 3">
    <name type="scientific">Methanosarcina siciliae C2J</name>
    <dbReference type="NCBI Taxonomy" id="1434118"/>
    <lineage>
        <taxon>Archaea</taxon>
        <taxon>Methanobacteriati</taxon>
        <taxon>Methanobacteriota</taxon>
        <taxon>Stenosarchaea group</taxon>
        <taxon>Methanomicrobia</taxon>
        <taxon>Methanosarcinales</taxon>
        <taxon>Methanosarcinaceae</taxon>
        <taxon>Methanosarcina</taxon>
    </lineage>
</organism>
<dbReference type="GO" id="GO:0005829">
    <property type="term" value="C:cytosol"/>
    <property type="evidence" value="ECO:0007669"/>
    <property type="project" value="TreeGrafter"/>
</dbReference>
<dbReference type="Proteomes" id="UP000033123">
    <property type="component" value="Chromosome"/>
</dbReference>
<dbReference type="GO" id="GO:0005524">
    <property type="term" value="F:ATP binding"/>
    <property type="evidence" value="ECO:0007669"/>
    <property type="project" value="TreeGrafter"/>
</dbReference>
<dbReference type="InterPro" id="IPR011322">
    <property type="entry name" value="N-reg_PII-like_a/b"/>
</dbReference>
<dbReference type="Pfam" id="PF00543">
    <property type="entry name" value="P-II"/>
    <property type="match status" value="1"/>
</dbReference>
<dbReference type="STRING" id="1434118.MSSAC_3361"/>
<dbReference type="InterPro" id="IPR002187">
    <property type="entry name" value="N-reg_PII"/>
</dbReference>
<dbReference type="GO" id="GO:0030234">
    <property type="term" value="F:enzyme regulator activity"/>
    <property type="evidence" value="ECO:0007669"/>
    <property type="project" value="InterPro"/>
</dbReference>
<dbReference type="PRINTS" id="PR00340">
    <property type="entry name" value="PIIGLNB"/>
</dbReference>
<protein>
    <submittedName>
        <fullName evidence="2">Nitrogen regulatory protein P-II</fullName>
    </submittedName>
</protein>
<dbReference type="PROSITE" id="PS00638">
    <property type="entry name" value="PII_GLNB_CTER"/>
    <property type="match status" value="1"/>
</dbReference>
<proteinExistence type="inferred from homology"/>
<dbReference type="PANTHER" id="PTHR30115">
    <property type="entry name" value="NITROGEN REGULATORY PROTEIN P-II"/>
    <property type="match status" value="1"/>
</dbReference>
<evidence type="ECO:0000256" key="1">
    <source>
        <dbReference type="RuleBase" id="RU003936"/>
    </source>
</evidence>